<evidence type="ECO:0000256" key="1">
    <source>
        <dbReference type="SAM" id="Phobius"/>
    </source>
</evidence>
<reference evidence="2" key="1">
    <citation type="submission" date="2018-05" db="EMBL/GenBank/DDBJ databases">
        <authorList>
            <person name="Lanie J.A."/>
            <person name="Ng W.-L."/>
            <person name="Kazmierczak K.M."/>
            <person name="Andrzejewski T.M."/>
            <person name="Davidsen T.M."/>
            <person name="Wayne K.J."/>
            <person name="Tettelin H."/>
            <person name="Glass J.I."/>
            <person name="Rusch D."/>
            <person name="Podicherti R."/>
            <person name="Tsui H.-C.T."/>
            <person name="Winkler M.E."/>
        </authorList>
    </citation>
    <scope>NUCLEOTIDE SEQUENCE</scope>
</reference>
<dbReference type="InterPro" id="IPR009325">
    <property type="entry name" value="DUF983"/>
</dbReference>
<gene>
    <name evidence="2" type="ORF">METZ01_LOCUS37142</name>
</gene>
<organism evidence="2">
    <name type="scientific">marine metagenome</name>
    <dbReference type="NCBI Taxonomy" id="408172"/>
    <lineage>
        <taxon>unclassified sequences</taxon>
        <taxon>metagenomes</taxon>
        <taxon>ecological metagenomes</taxon>
    </lineage>
</organism>
<feature type="transmembrane region" description="Helical" evidence="1">
    <location>
        <begin position="84"/>
        <end position="102"/>
    </location>
</feature>
<accession>A0A381R0D7</accession>
<dbReference type="EMBL" id="UINC01001588">
    <property type="protein sequence ID" value="SUZ84288.1"/>
    <property type="molecule type" value="Genomic_DNA"/>
</dbReference>
<evidence type="ECO:0008006" key="3">
    <source>
        <dbReference type="Google" id="ProtNLM"/>
    </source>
</evidence>
<proteinExistence type="predicted"/>
<keyword evidence="1" id="KW-0472">Membrane</keyword>
<evidence type="ECO:0000313" key="2">
    <source>
        <dbReference type="EMBL" id="SUZ84288.1"/>
    </source>
</evidence>
<name>A0A381R0D7_9ZZZZ</name>
<sequence length="123" mass="13680">MFLEILDIFGRGLKLRCPCCGHGRLFRTAFRTYDHCSACGERFEREPGQSFGAIYINVGLSALLAVSGYLVTNAFSALTMSQQLGIRLLVAALGPVLFFRLAKGLWTSIIFLGEGLYLQWPNR</sequence>
<feature type="transmembrane region" description="Helical" evidence="1">
    <location>
        <begin position="52"/>
        <end position="72"/>
    </location>
</feature>
<keyword evidence="1" id="KW-0812">Transmembrane</keyword>
<dbReference type="AlphaFoldDB" id="A0A381R0D7"/>
<protein>
    <recommendedName>
        <fullName evidence="3">DUF983 domain-containing protein</fullName>
    </recommendedName>
</protein>
<keyword evidence="1" id="KW-1133">Transmembrane helix</keyword>
<dbReference type="Pfam" id="PF06170">
    <property type="entry name" value="DUF983"/>
    <property type="match status" value="1"/>
</dbReference>